<sequence length="186" mass="20169">MVNVGQAVSGKVQRDFYEFQDANFKVPSPLSRSTCNGTLVWQRPGMIITKNNVDAAVSRSSNFVGTGAIARGHDGKVFGIFLSIYTGITSSRSMAIRDGLKLGIDLNLSKVVIESNAEAIVRKCSTSLDPPIDIAAIIFDCLALKESFSSYEFGFVKRDCNRAVHCCAQKALLNGWSGLWTSIVPL</sequence>
<accession>A0ACC0N3I0</accession>
<organism evidence="1 2">
    <name type="scientific">Rhododendron molle</name>
    <name type="common">Chinese azalea</name>
    <name type="synonym">Azalea mollis</name>
    <dbReference type="NCBI Taxonomy" id="49168"/>
    <lineage>
        <taxon>Eukaryota</taxon>
        <taxon>Viridiplantae</taxon>
        <taxon>Streptophyta</taxon>
        <taxon>Embryophyta</taxon>
        <taxon>Tracheophyta</taxon>
        <taxon>Spermatophyta</taxon>
        <taxon>Magnoliopsida</taxon>
        <taxon>eudicotyledons</taxon>
        <taxon>Gunneridae</taxon>
        <taxon>Pentapetalae</taxon>
        <taxon>asterids</taxon>
        <taxon>Ericales</taxon>
        <taxon>Ericaceae</taxon>
        <taxon>Ericoideae</taxon>
        <taxon>Rhodoreae</taxon>
        <taxon>Rhododendron</taxon>
    </lineage>
</organism>
<gene>
    <name evidence="1" type="ORF">RHMOL_Rhmol07G0194000</name>
</gene>
<dbReference type="Proteomes" id="UP001062846">
    <property type="component" value="Chromosome 7"/>
</dbReference>
<evidence type="ECO:0000313" key="1">
    <source>
        <dbReference type="EMBL" id="KAI8547416.1"/>
    </source>
</evidence>
<comment type="caution">
    <text evidence="1">The sequence shown here is derived from an EMBL/GenBank/DDBJ whole genome shotgun (WGS) entry which is preliminary data.</text>
</comment>
<protein>
    <submittedName>
        <fullName evidence="1">Uncharacterized protein</fullName>
    </submittedName>
</protein>
<keyword evidence="2" id="KW-1185">Reference proteome</keyword>
<name>A0ACC0N3I0_RHOML</name>
<reference evidence="1" key="1">
    <citation type="submission" date="2022-02" db="EMBL/GenBank/DDBJ databases">
        <title>Plant Genome Project.</title>
        <authorList>
            <person name="Zhang R.-G."/>
        </authorList>
    </citation>
    <scope>NUCLEOTIDE SEQUENCE</scope>
    <source>
        <strain evidence="1">AT1</strain>
    </source>
</reference>
<proteinExistence type="predicted"/>
<evidence type="ECO:0000313" key="2">
    <source>
        <dbReference type="Proteomes" id="UP001062846"/>
    </source>
</evidence>
<dbReference type="EMBL" id="CM046394">
    <property type="protein sequence ID" value="KAI8547416.1"/>
    <property type="molecule type" value="Genomic_DNA"/>
</dbReference>